<reference evidence="1 2" key="1">
    <citation type="journal article" date="2011" name="Genome Res.">
        <title>Phylogeny-wide analysis of social amoeba genomes highlights ancient origins for complex intercellular communication.</title>
        <authorList>
            <person name="Heidel A.J."/>
            <person name="Lawal H.M."/>
            <person name="Felder M."/>
            <person name="Schilde C."/>
            <person name="Helps N.R."/>
            <person name="Tunggal B."/>
            <person name="Rivero F."/>
            <person name="John U."/>
            <person name="Schleicher M."/>
            <person name="Eichinger L."/>
            <person name="Platzer M."/>
            <person name="Noegel A.A."/>
            <person name="Schaap P."/>
            <person name="Gloeckner G."/>
        </authorList>
    </citation>
    <scope>NUCLEOTIDE SEQUENCE [LARGE SCALE GENOMIC DNA]</scope>
    <source>
        <strain evidence="2">ATCC 26659 / Pp 5 / PN500</strain>
    </source>
</reference>
<evidence type="ECO:0000313" key="1">
    <source>
        <dbReference type="EMBL" id="EFA80863.1"/>
    </source>
</evidence>
<dbReference type="InParanoid" id="D3BD71"/>
<dbReference type="Proteomes" id="UP000001396">
    <property type="component" value="Unassembled WGS sequence"/>
</dbReference>
<gene>
    <name evidence="1" type="ORF">PPL_06452</name>
</gene>
<evidence type="ECO:0000313" key="2">
    <source>
        <dbReference type="Proteomes" id="UP000001396"/>
    </source>
</evidence>
<keyword evidence="2" id="KW-1185">Reference proteome</keyword>
<protein>
    <submittedName>
        <fullName evidence="1">Transmembrane protein</fullName>
    </submittedName>
</protein>
<dbReference type="RefSeq" id="XP_020432982.1">
    <property type="nucleotide sequence ID" value="XM_020577308.1"/>
</dbReference>
<name>D3BD71_HETP5</name>
<comment type="caution">
    <text evidence="1">The sequence shown here is derived from an EMBL/GenBank/DDBJ whole genome shotgun (WGS) entry which is preliminary data.</text>
</comment>
<dbReference type="EMBL" id="ADBJ01000028">
    <property type="protein sequence ID" value="EFA80863.1"/>
    <property type="molecule type" value="Genomic_DNA"/>
</dbReference>
<dbReference type="AlphaFoldDB" id="D3BD71"/>
<keyword evidence="1" id="KW-0812">Transmembrane</keyword>
<accession>D3BD71</accession>
<keyword evidence="1" id="KW-0472">Membrane</keyword>
<organism evidence="1 2">
    <name type="scientific">Heterostelium pallidum (strain ATCC 26659 / Pp 5 / PN500)</name>
    <name type="common">Cellular slime mold</name>
    <name type="synonym">Polysphondylium pallidum</name>
    <dbReference type="NCBI Taxonomy" id="670386"/>
    <lineage>
        <taxon>Eukaryota</taxon>
        <taxon>Amoebozoa</taxon>
        <taxon>Evosea</taxon>
        <taxon>Eumycetozoa</taxon>
        <taxon>Dictyostelia</taxon>
        <taxon>Acytosteliales</taxon>
        <taxon>Acytosteliaceae</taxon>
        <taxon>Heterostelium</taxon>
    </lineage>
</organism>
<sequence length="51" mass="5940">MRQQPLGQFFNYQVKQFWPFLVGAGAWSALIVKVHMGIDDKARKESRMNLT</sequence>
<dbReference type="GeneID" id="31361934"/>
<proteinExistence type="predicted"/>